<proteinExistence type="predicted"/>
<sequence length="64" mass="6986">MASSGLWSVHTPSSASAKKRSSTAIEVSSSRAPVLIEASKFWLGCSFNNSFLKSCLLNFFNNVW</sequence>
<organism evidence="2 3">
    <name type="scientific">Rhizopus delemar (strain RA 99-880 / ATCC MYA-4621 / FGSC 9543 / NRRL 43880)</name>
    <name type="common">Mucormycosis agent</name>
    <name type="synonym">Rhizopus arrhizus var. delemar</name>
    <dbReference type="NCBI Taxonomy" id="246409"/>
    <lineage>
        <taxon>Eukaryota</taxon>
        <taxon>Fungi</taxon>
        <taxon>Fungi incertae sedis</taxon>
        <taxon>Mucoromycota</taxon>
        <taxon>Mucoromycotina</taxon>
        <taxon>Mucoromycetes</taxon>
        <taxon>Mucorales</taxon>
        <taxon>Mucorineae</taxon>
        <taxon>Rhizopodaceae</taxon>
        <taxon>Rhizopus</taxon>
    </lineage>
</organism>
<dbReference type="GeneID" id="93622653"/>
<reference evidence="2 3" key="1">
    <citation type="journal article" date="2009" name="PLoS Genet.">
        <title>Genomic analysis of the basal lineage fungus Rhizopus oryzae reveals a whole-genome duplication.</title>
        <authorList>
            <person name="Ma L.-J."/>
            <person name="Ibrahim A.S."/>
            <person name="Skory C."/>
            <person name="Grabherr M.G."/>
            <person name="Burger G."/>
            <person name="Butler M."/>
            <person name="Elias M."/>
            <person name="Idnurm A."/>
            <person name="Lang B.F."/>
            <person name="Sone T."/>
            <person name="Abe A."/>
            <person name="Calvo S.E."/>
            <person name="Corrochano L.M."/>
            <person name="Engels R."/>
            <person name="Fu J."/>
            <person name="Hansberg W."/>
            <person name="Kim J.-M."/>
            <person name="Kodira C.D."/>
            <person name="Koehrsen M.J."/>
            <person name="Liu B."/>
            <person name="Miranda-Saavedra D."/>
            <person name="O'Leary S."/>
            <person name="Ortiz-Castellanos L."/>
            <person name="Poulter R."/>
            <person name="Rodriguez-Romero J."/>
            <person name="Ruiz-Herrera J."/>
            <person name="Shen Y.-Q."/>
            <person name="Zeng Q."/>
            <person name="Galagan J."/>
            <person name="Birren B.W."/>
            <person name="Cuomo C.A."/>
            <person name="Wickes B.L."/>
        </authorList>
    </citation>
    <scope>NUCLEOTIDE SEQUENCE [LARGE SCALE GENOMIC DNA]</scope>
    <source>
        <strain evidence="3">RA 99-880 / ATCC MYA-4621 / FGSC 9543 / NRRL 43880</strain>
    </source>
</reference>
<dbReference type="RefSeq" id="XP_067526373.1">
    <property type="nucleotide sequence ID" value="XM_067670272.1"/>
</dbReference>
<evidence type="ECO:0000313" key="2">
    <source>
        <dbReference type="EMBL" id="EIE90977.1"/>
    </source>
</evidence>
<protein>
    <submittedName>
        <fullName evidence="2">Uncharacterized protein</fullName>
    </submittedName>
</protein>
<dbReference type="EMBL" id="CH476748">
    <property type="protein sequence ID" value="EIE90977.1"/>
    <property type="molecule type" value="Genomic_DNA"/>
</dbReference>
<keyword evidence="3" id="KW-1185">Reference proteome</keyword>
<accession>I1CR97</accession>
<dbReference type="InParanoid" id="I1CR97"/>
<gene>
    <name evidence="2" type="ORF">RO3G_15688</name>
</gene>
<feature type="compositionally biased region" description="Polar residues" evidence="1">
    <location>
        <begin position="1"/>
        <end position="12"/>
    </location>
</feature>
<dbReference type="VEuPathDB" id="FungiDB:RO3G_15688"/>
<evidence type="ECO:0000313" key="3">
    <source>
        <dbReference type="Proteomes" id="UP000009138"/>
    </source>
</evidence>
<evidence type="ECO:0000256" key="1">
    <source>
        <dbReference type="SAM" id="MobiDB-lite"/>
    </source>
</evidence>
<dbReference type="AlphaFoldDB" id="I1CR97"/>
<dbReference type="Proteomes" id="UP000009138">
    <property type="component" value="Unassembled WGS sequence"/>
</dbReference>
<feature type="region of interest" description="Disordered" evidence="1">
    <location>
        <begin position="1"/>
        <end position="24"/>
    </location>
</feature>
<name>I1CR97_RHIO9</name>